<evidence type="ECO:0000259" key="3">
    <source>
        <dbReference type="PROSITE" id="PS50879"/>
    </source>
</evidence>
<sequence>MSIYVEPDVDTYNTLTLAEHFLQHHTHTQCVLGGDLNGWHPLWGSARTNPRGIEIMELAHSNDLYVCNTGSTPTFETITHRCVRSSIIDITLATAQIHTSITNWKVNIEACPSSQHNAIDFTITYKHSHSHSHTTQHANTSTFLYKNHKADWPTFKSSLLTHMANTPILDTQVDTLCCEDLELLIDTITHTIHTACKESMPIRASGSKARPPWWTESLESRKREVIGLHRALHAAKRDGRPTDSIAGQLLDLKAIYASELRSESTASFRRFCELQTKENVWSLTNRLLKESSPRHPPSSLKINNNYTTNGPDTARALLDKFYPDDTPDSEPRHHELRANVQTYPDTEPDLPFTTDEILETLKDMSPKKAPGLDHLTSDICLQFSLLFPKLITDIMNRCLTLQYFPKQWKRAYVKIIPKPNRTDHTDLNSYRPIGLLPVFGKVLEKLFVRRITFAAMKTDKLSERQYGFRPLTSTTTALKAAIDYIRNAKSDGLLTLAVSLDIKAAFDNAWWPALFHRLQLIDCPSNIYGLLLNYTTDRTVTLDHAGSRVSKTMTKGCIQGSACGPILWNVILDELLELDLPAGCRVQAFADDVLLIASAKDLASLQSITNQALHAVVSWGQGVKLTFSPNKTQAIAFSNKARHAHIHINSHSLHFQDDIKLLGVILDNKLLFNKHVTYVINKATAIFHKLTLYCRPTWGAHPENIRTIYLQVIQPIITYAAGIWGHVARKKGISKRLLSMQRGFAVRAIKGFRTVSTTAALALAQFTPLDLKVLEVNQIELARLTGNCASLPDDITLEKHTPPHRLLHPAHRVTFTPKYFHSELQLSEYLSSLPHPTRTIFTDGSKLDDDSVGAAFVCYDGERPPVIKKFKLHNTCSVFQAELFAILQASGWASLNKHPHTLILSDSRSAIQASQNRSNTHPLVARIHKTLHLHTPTGYIDFAWIKSHADIAGNETADTAAKSAAALHRAPDYALFPISYVKRRAREQSLAEWRIRYEGAQQGQHTRNLLPTLDDISALHKTTHISFTLTQILTGHAYNRYYLHRFKITETDVCPCDGASSQTLEHLLQLCPRFAAIRFDHEEVCRHFDLHTPYVLHKLIPIKPCIDSFVRLSDSILKVLKDYNACPQ</sequence>
<feature type="domain" description="RNase H type-1" evidence="3">
    <location>
        <begin position="834"/>
        <end position="966"/>
    </location>
</feature>
<dbReference type="AlphaFoldDB" id="A0AAU9TG08"/>
<reference evidence="4" key="1">
    <citation type="submission" date="2022-03" db="EMBL/GenBank/DDBJ databases">
        <authorList>
            <person name="Tunstrom K."/>
        </authorList>
    </citation>
    <scope>NUCLEOTIDE SEQUENCE</scope>
</reference>
<dbReference type="Pfam" id="PF00075">
    <property type="entry name" value="RNase_H"/>
    <property type="match status" value="1"/>
</dbReference>
<dbReference type="SUPFAM" id="SSF56219">
    <property type="entry name" value="DNase I-like"/>
    <property type="match status" value="1"/>
</dbReference>
<dbReference type="InterPro" id="IPR002156">
    <property type="entry name" value="RNaseH_domain"/>
</dbReference>
<dbReference type="Gene3D" id="3.60.10.10">
    <property type="entry name" value="Endonuclease/exonuclease/phosphatase"/>
    <property type="match status" value="1"/>
</dbReference>
<dbReference type="GO" id="GO:0071897">
    <property type="term" value="P:DNA biosynthetic process"/>
    <property type="evidence" value="ECO:0007669"/>
    <property type="project" value="UniProtKB-ARBA"/>
</dbReference>
<dbReference type="InterPro" id="IPR005135">
    <property type="entry name" value="Endo/exonuclease/phosphatase"/>
</dbReference>
<comment type="caution">
    <text evidence="4">The sequence shown here is derived from an EMBL/GenBank/DDBJ whole genome shotgun (WGS) entry which is preliminary data.</text>
</comment>
<dbReference type="InterPro" id="IPR000477">
    <property type="entry name" value="RT_dom"/>
</dbReference>
<feature type="region of interest" description="Disordered" evidence="1">
    <location>
        <begin position="288"/>
        <end position="307"/>
    </location>
</feature>
<dbReference type="Proteomes" id="UP001153954">
    <property type="component" value="Unassembled WGS sequence"/>
</dbReference>
<evidence type="ECO:0000313" key="4">
    <source>
        <dbReference type="EMBL" id="CAH2084339.1"/>
    </source>
</evidence>
<proteinExistence type="predicted"/>
<dbReference type="CDD" id="cd01650">
    <property type="entry name" value="RT_nLTR_like"/>
    <property type="match status" value="1"/>
</dbReference>
<dbReference type="SUPFAM" id="SSF53098">
    <property type="entry name" value="Ribonuclease H-like"/>
    <property type="match status" value="1"/>
</dbReference>
<dbReference type="PROSITE" id="PS50879">
    <property type="entry name" value="RNASE_H_1"/>
    <property type="match status" value="1"/>
</dbReference>
<dbReference type="GO" id="GO:0042575">
    <property type="term" value="C:DNA polymerase complex"/>
    <property type="evidence" value="ECO:0007669"/>
    <property type="project" value="UniProtKB-ARBA"/>
</dbReference>
<evidence type="ECO:0000259" key="2">
    <source>
        <dbReference type="PROSITE" id="PS50878"/>
    </source>
</evidence>
<dbReference type="GO" id="GO:0004523">
    <property type="term" value="F:RNA-DNA hybrid ribonuclease activity"/>
    <property type="evidence" value="ECO:0007669"/>
    <property type="project" value="InterPro"/>
</dbReference>
<dbReference type="PROSITE" id="PS50878">
    <property type="entry name" value="RT_POL"/>
    <property type="match status" value="1"/>
</dbReference>
<evidence type="ECO:0000256" key="1">
    <source>
        <dbReference type="SAM" id="MobiDB-lite"/>
    </source>
</evidence>
<dbReference type="Pfam" id="PF00078">
    <property type="entry name" value="RVT_1"/>
    <property type="match status" value="1"/>
</dbReference>
<evidence type="ECO:0000313" key="5">
    <source>
        <dbReference type="Proteomes" id="UP001153954"/>
    </source>
</evidence>
<feature type="domain" description="Reverse transcriptase" evidence="2">
    <location>
        <begin position="397"/>
        <end position="666"/>
    </location>
</feature>
<dbReference type="GO" id="GO:0003676">
    <property type="term" value="F:nucleic acid binding"/>
    <property type="evidence" value="ECO:0007669"/>
    <property type="project" value="InterPro"/>
</dbReference>
<gene>
    <name evidence="4" type="ORF">EEDITHA_LOCUS916</name>
</gene>
<dbReference type="InterPro" id="IPR036691">
    <property type="entry name" value="Endo/exonu/phosph_ase_sf"/>
</dbReference>
<accession>A0AAU9TG08</accession>
<dbReference type="CDD" id="cd09276">
    <property type="entry name" value="Rnase_HI_RT_non_LTR"/>
    <property type="match status" value="1"/>
</dbReference>
<dbReference type="Gene3D" id="3.30.420.10">
    <property type="entry name" value="Ribonuclease H-like superfamily/Ribonuclease H"/>
    <property type="match status" value="1"/>
</dbReference>
<organism evidence="4 5">
    <name type="scientific">Euphydryas editha</name>
    <name type="common">Edith's checkerspot</name>
    <dbReference type="NCBI Taxonomy" id="104508"/>
    <lineage>
        <taxon>Eukaryota</taxon>
        <taxon>Metazoa</taxon>
        <taxon>Ecdysozoa</taxon>
        <taxon>Arthropoda</taxon>
        <taxon>Hexapoda</taxon>
        <taxon>Insecta</taxon>
        <taxon>Pterygota</taxon>
        <taxon>Neoptera</taxon>
        <taxon>Endopterygota</taxon>
        <taxon>Lepidoptera</taxon>
        <taxon>Glossata</taxon>
        <taxon>Ditrysia</taxon>
        <taxon>Papilionoidea</taxon>
        <taxon>Nymphalidae</taxon>
        <taxon>Nymphalinae</taxon>
        <taxon>Euphydryas</taxon>
    </lineage>
</organism>
<evidence type="ECO:0008006" key="6">
    <source>
        <dbReference type="Google" id="ProtNLM"/>
    </source>
</evidence>
<keyword evidence="5" id="KW-1185">Reference proteome</keyword>
<dbReference type="Pfam" id="PF14529">
    <property type="entry name" value="Exo_endo_phos_2"/>
    <property type="match status" value="1"/>
</dbReference>
<dbReference type="InterPro" id="IPR012337">
    <property type="entry name" value="RNaseH-like_sf"/>
</dbReference>
<dbReference type="EMBL" id="CAKOGL010000002">
    <property type="protein sequence ID" value="CAH2084339.1"/>
    <property type="molecule type" value="Genomic_DNA"/>
</dbReference>
<protein>
    <recommendedName>
        <fullName evidence="6">RNA-directed DNA polymerase from mobile element jockey</fullName>
    </recommendedName>
</protein>
<dbReference type="SUPFAM" id="SSF56672">
    <property type="entry name" value="DNA/RNA polymerases"/>
    <property type="match status" value="1"/>
</dbReference>
<dbReference type="InterPro" id="IPR036397">
    <property type="entry name" value="RNaseH_sf"/>
</dbReference>
<dbReference type="PANTHER" id="PTHR19446">
    <property type="entry name" value="REVERSE TRANSCRIPTASES"/>
    <property type="match status" value="1"/>
</dbReference>
<name>A0AAU9TG08_EUPED</name>
<dbReference type="InterPro" id="IPR043502">
    <property type="entry name" value="DNA/RNA_pol_sf"/>
</dbReference>